<dbReference type="PRINTS" id="PR00377">
    <property type="entry name" value="IMPHPHTASES"/>
</dbReference>
<dbReference type="GO" id="GO:0006020">
    <property type="term" value="P:inositol metabolic process"/>
    <property type="evidence" value="ECO:0007669"/>
    <property type="project" value="TreeGrafter"/>
</dbReference>
<feature type="binding site" evidence="5">
    <location>
        <position position="224"/>
    </location>
    <ligand>
        <name>Mg(2+)</name>
        <dbReference type="ChEBI" id="CHEBI:18420"/>
        <label>1</label>
        <note>catalytic</note>
    </ligand>
</feature>
<keyword evidence="3" id="KW-0378">Hydrolase</keyword>
<dbReference type="CDD" id="cd01517">
    <property type="entry name" value="PAP_phosphatase"/>
    <property type="match status" value="1"/>
</dbReference>
<evidence type="ECO:0000313" key="6">
    <source>
        <dbReference type="EMBL" id="ANY77219.1"/>
    </source>
</evidence>
<protein>
    <submittedName>
        <fullName evidence="6">Inositol monophosphatase</fullName>
    </submittedName>
</protein>
<dbReference type="PANTHER" id="PTHR20854">
    <property type="entry name" value="INOSITOL MONOPHOSPHATASE"/>
    <property type="match status" value="1"/>
</dbReference>
<dbReference type="Gene3D" id="3.30.540.10">
    <property type="entry name" value="Fructose-1,6-Bisphosphatase, subunit A, domain 1"/>
    <property type="match status" value="1"/>
</dbReference>
<dbReference type="KEGG" id="moc:BB934_02475"/>
<sequence>MLLSTRDVQAVDQILQEAARVEIMPRFRNLAAHEVRQKSSAMDLVTDADEAAERLIAKRLRQIFPHAVVIGEEATERDPTLLNALADADLAFLIDPVDGTKNFASGLPLFGVMVAAVRRGEVVAGWIHDPIGNDTAVAVRGEGAWIERASGSPVELQVATPVSVAEMSGCASWHHLPQPMRSTVAANLAGFGAVACYRCAAHEYRMAAAGHCHFLVASKLMPWDHAAGWLLHREAGGYSARFDGSAYQPTLREGGIICAPDAESWRIIRETLF</sequence>
<gene>
    <name evidence="6" type="ORF">BB934_02475</name>
</gene>
<proteinExistence type="inferred from homology"/>
<evidence type="ECO:0000256" key="5">
    <source>
        <dbReference type="PIRSR" id="PIRSR600760-2"/>
    </source>
</evidence>
<accession>A0A1B2EB89</accession>
<dbReference type="EMBL" id="CP016616">
    <property type="protein sequence ID" value="ANY77219.1"/>
    <property type="molecule type" value="Genomic_DNA"/>
</dbReference>
<dbReference type="GO" id="GO:0008934">
    <property type="term" value="F:inositol monophosphate 1-phosphatase activity"/>
    <property type="evidence" value="ECO:0007669"/>
    <property type="project" value="TreeGrafter"/>
</dbReference>
<comment type="cofactor">
    <cofactor evidence="5">
        <name>Mg(2+)</name>
        <dbReference type="ChEBI" id="CHEBI:18420"/>
    </cofactor>
</comment>
<evidence type="ECO:0000256" key="4">
    <source>
        <dbReference type="ARBA" id="ARBA00022842"/>
    </source>
</evidence>
<evidence type="ECO:0000256" key="3">
    <source>
        <dbReference type="ARBA" id="ARBA00022801"/>
    </source>
</evidence>
<dbReference type="Gene3D" id="3.40.190.80">
    <property type="match status" value="1"/>
</dbReference>
<reference evidence="6" key="1">
    <citation type="submission" date="2016-07" db="EMBL/GenBank/DDBJ databases">
        <title>Microvirga ossetica sp. nov. a new species of rhizobia isolated from root nodules of the legume species Vicia alpestris Steven originated from North Ossetia region in the Caucasus.</title>
        <authorList>
            <person name="Safronova V.I."/>
            <person name="Kuznetsova I.G."/>
            <person name="Sazanova A.L."/>
            <person name="Belimov A."/>
            <person name="Andronov E."/>
            <person name="Osledkin Y.S."/>
            <person name="Onishchuk O.P."/>
            <person name="Kurchak O.N."/>
            <person name="Shaposhnikov A.I."/>
            <person name="Willems A."/>
            <person name="Tikhonovich I.A."/>
        </authorList>
    </citation>
    <scope>NUCLEOTIDE SEQUENCE [LARGE SCALE GENOMIC DNA]</scope>
    <source>
        <strain evidence="6">V5/3M</strain>
    </source>
</reference>
<feature type="binding site" evidence="5">
    <location>
        <position position="95"/>
    </location>
    <ligand>
        <name>Mg(2+)</name>
        <dbReference type="ChEBI" id="CHEBI:18420"/>
        <label>1</label>
        <note>catalytic</note>
    </ligand>
</feature>
<dbReference type="GO" id="GO:0007165">
    <property type="term" value="P:signal transduction"/>
    <property type="evidence" value="ECO:0007669"/>
    <property type="project" value="TreeGrafter"/>
</dbReference>
<name>A0A1B2EB89_9HYPH</name>
<dbReference type="AlphaFoldDB" id="A0A1B2EB89"/>
<dbReference type="Pfam" id="PF00459">
    <property type="entry name" value="Inositol_P"/>
    <property type="match status" value="1"/>
</dbReference>
<evidence type="ECO:0000256" key="1">
    <source>
        <dbReference type="ARBA" id="ARBA00009759"/>
    </source>
</evidence>
<dbReference type="SUPFAM" id="SSF56655">
    <property type="entry name" value="Carbohydrate phosphatase"/>
    <property type="match status" value="1"/>
</dbReference>
<keyword evidence="2 5" id="KW-0479">Metal-binding</keyword>
<dbReference type="InterPro" id="IPR000760">
    <property type="entry name" value="Inositol_monophosphatase-like"/>
</dbReference>
<feature type="binding site" evidence="5">
    <location>
        <position position="98"/>
    </location>
    <ligand>
        <name>Mg(2+)</name>
        <dbReference type="ChEBI" id="CHEBI:18420"/>
        <label>1</label>
        <note>catalytic</note>
    </ligand>
</feature>
<comment type="similarity">
    <text evidence="1">Belongs to the inositol monophosphatase superfamily.</text>
</comment>
<keyword evidence="4 5" id="KW-0460">Magnesium</keyword>
<dbReference type="OrthoDB" id="9785695at2"/>
<organism evidence="6">
    <name type="scientific">Microvirga ossetica</name>
    <dbReference type="NCBI Taxonomy" id="1882682"/>
    <lineage>
        <taxon>Bacteria</taxon>
        <taxon>Pseudomonadati</taxon>
        <taxon>Pseudomonadota</taxon>
        <taxon>Alphaproteobacteria</taxon>
        <taxon>Hyphomicrobiales</taxon>
        <taxon>Methylobacteriaceae</taxon>
        <taxon>Microvirga</taxon>
    </lineage>
</organism>
<dbReference type="PROSITE" id="PS00629">
    <property type="entry name" value="IMP_1"/>
    <property type="match status" value="1"/>
</dbReference>
<evidence type="ECO:0000256" key="2">
    <source>
        <dbReference type="ARBA" id="ARBA00022723"/>
    </source>
</evidence>
<dbReference type="InterPro" id="IPR020583">
    <property type="entry name" value="Inositol_monoP_metal-BS"/>
</dbReference>
<feature type="binding site" evidence="5">
    <location>
        <position position="72"/>
    </location>
    <ligand>
        <name>Mg(2+)</name>
        <dbReference type="ChEBI" id="CHEBI:18420"/>
        <label>1</label>
        <note>catalytic</note>
    </ligand>
</feature>
<dbReference type="PANTHER" id="PTHR20854:SF4">
    <property type="entry name" value="INOSITOL-1-MONOPHOSPHATASE-RELATED"/>
    <property type="match status" value="1"/>
</dbReference>
<dbReference type="GO" id="GO:0046872">
    <property type="term" value="F:metal ion binding"/>
    <property type="evidence" value="ECO:0007669"/>
    <property type="project" value="UniProtKB-KW"/>
</dbReference>